<proteinExistence type="predicted"/>
<dbReference type="HOGENOM" id="CLU_3257386_0_0_9"/>
<keyword evidence="2" id="KW-1185">Reference proteome</keyword>
<protein>
    <submittedName>
        <fullName evidence="1">Uncharacterized protein</fullName>
    </submittedName>
</protein>
<name>U2M6Q2_9FIRM</name>
<organism evidence="1 2">
    <name type="scientific">Ruminococcus callidus ATCC 27760</name>
    <dbReference type="NCBI Taxonomy" id="411473"/>
    <lineage>
        <taxon>Bacteria</taxon>
        <taxon>Bacillati</taxon>
        <taxon>Bacillota</taxon>
        <taxon>Clostridia</taxon>
        <taxon>Eubacteriales</taxon>
        <taxon>Oscillospiraceae</taxon>
        <taxon>Ruminococcus</taxon>
    </lineage>
</organism>
<dbReference type="EMBL" id="AWVF01000221">
    <property type="protein sequence ID" value="ERJ94998.1"/>
    <property type="molecule type" value="Genomic_DNA"/>
</dbReference>
<evidence type="ECO:0000313" key="2">
    <source>
        <dbReference type="Proteomes" id="UP000016662"/>
    </source>
</evidence>
<dbReference type="Proteomes" id="UP000016662">
    <property type="component" value="Unassembled WGS sequence"/>
</dbReference>
<dbReference type="AlphaFoldDB" id="U2M6Q2"/>
<sequence>MRKTDAANQICGSVWENLLGENFLRKVFPQTPFQRLLFHFCR</sequence>
<dbReference type="STRING" id="411473.RUMCAL_01747"/>
<evidence type="ECO:0000313" key="1">
    <source>
        <dbReference type="EMBL" id="ERJ94998.1"/>
    </source>
</evidence>
<comment type="caution">
    <text evidence="1">The sequence shown here is derived from an EMBL/GenBank/DDBJ whole genome shotgun (WGS) entry which is preliminary data.</text>
</comment>
<reference evidence="1 2" key="1">
    <citation type="submission" date="2013-07" db="EMBL/GenBank/DDBJ databases">
        <authorList>
            <person name="Weinstock G."/>
            <person name="Sodergren E."/>
            <person name="Wylie T."/>
            <person name="Fulton L."/>
            <person name="Fulton R."/>
            <person name="Fronick C."/>
            <person name="O'Laughlin M."/>
            <person name="Godfrey J."/>
            <person name="Miner T."/>
            <person name="Herter B."/>
            <person name="Appelbaum E."/>
            <person name="Cordes M."/>
            <person name="Lek S."/>
            <person name="Wollam A."/>
            <person name="Pepin K.H."/>
            <person name="Palsikar V.B."/>
            <person name="Mitreva M."/>
            <person name="Wilson R.K."/>
        </authorList>
    </citation>
    <scope>NUCLEOTIDE SEQUENCE [LARGE SCALE GENOMIC DNA]</scope>
    <source>
        <strain evidence="1 2">ATCC 27760</strain>
    </source>
</reference>
<gene>
    <name evidence="1" type="ORF">RUMCAL_01747</name>
</gene>
<accession>U2M6Q2</accession>